<dbReference type="PANTHER" id="PTHR24198:SF165">
    <property type="entry name" value="ANKYRIN REPEAT-CONTAINING PROTEIN-RELATED"/>
    <property type="match status" value="1"/>
</dbReference>
<gene>
    <name evidence="4" type="ORF">SteCoe_35653</name>
</gene>
<proteinExistence type="predicted"/>
<dbReference type="EMBL" id="MPUH01001539">
    <property type="protein sequence ID" value="OMJ67235.1"/>
    <property type="molecule type" value="Genomic_DNA"/>
</dbReference>
<evidence type="ECO:0000256" key="1">
    <source>
        <dbReference type="ARBA" id="ARBA00022737"/>
    </source>
</evidence>
<dbReference type="SMART" id="SM00248">
    <property type="entry name" value="ANK"/>
    <property type="match status" value="7"/>
</dbReference>
<feature type="repeat" description="ANK" evidence="3">
    <location>
        <begin position="559"/>
        <end position="591"/>
    </location>
</feature>
<evidence type="ECO:0000256" key="3">
    <source>
        <dbReference type="PROSITE-ProRule" id="PRU00023"/>
    </source>
</evidence>
<organism evidence="4 5">
    <name type="scientific">Stentor coeruleus</name>
    <dbReference type="NCBI Taxonomy" id="5963"/>
    <lineage>
        <taxon>Eukaryota</taxon>
        <taxon>Sar</taxon>
        <taxon>Alveolata</taxon>
        <taxon>Ciliophora</taxon>
        <taxon>Postciliodesmatophora</taxon>
        <taxon>Heterotrichea</taxon>
        <taxon>Heterotrichida</taxon>
        <taxon>Stentoridae</taxon>
        <taxon>Stentor</taxon>
    </lineage>
</organism>
<dbReference type="SUPFAM" id="SSF52058">
    <property type="entry name" value="L domain-like"/>
    <property type="match status" value="1"/>
</dbReference>
<name>A0A1R2AS00_9CILI</name>
<dbReference type="PROSITE" id="PS50088">
    <property type="entry name" value="ANK_REPEAT"/>
    <property type="match status" value="2"/>
</dbReference>
<evidence type="ECO:0000313" key="5">
    <source>
        <dbReference type="Proteomes" id="UP000187209"/>
    </source>
</evidence>
<dbReference type="AlphaFoldDB" id="A0A1R2AS00"/>
<dbReference type="PANTHER" id="PTHR24198">
    <property type="entry name" value="ANKYRIN REPEAT AND PROTEIN KINASE DOMAIN-CONTAINING PROTEIN"/>
    <property type="match status" value="1"/>
</dbReference>
<dbReference type="Gene3D" id="3.80.10.10">
    <property type="entry name" value="Ribonuclease Inhibitor"/>
    <property type="match status" value="1"/>
</dbReference>
<evidence type="ECO:0000256" key="2">
    <source>
        <dbReference type="ARBA" id="ARBA00023043"/>
    </source>
</evidence>
<dbReference type="Gene3D" id="1.25.40.20">
    <property type="entry name" value="Ankyrin repeat-containing domain"/>
    <property type="match status" value="2"/>
</dbReference>
<sequence length="629" mass="72443">MDKINKYILSAIISKVGPWPEIILLQAVCKRWKQVIEETSHYFTFQGVRHPQFIPSNIKIDPYLEKFKSEWKLRVLDLRNVNISVEILAEVLLHQLNLVKLDLTNTQISVGQVWSCMQAKKQKETFQLEELRITNNRTVYLGYEALVAIFPNLVRLYAGNTLTILDHLKIILGRLPRLQILDISLCTIDVFDMAYLDFRELIQECDLQRLFISEINEIVVNTIVSMNVEIVESTIGDILNKEENEEKLIELEEWLRIGGDPNLQCNPNHKLWKELSSHPQIEVIKRAKDPTMLRDIFRLMISYDLDLSHHTSESSNLLNTAILSNQAGLVYLLLSHGIDISPSLVLEETPSMTLAAEIGDMSIIQIFLDFKLCSFDYYSPKFCNPICTAAYKGNKDLFMFLMEQEIPLFPCTKHSNILITSKEILEMVLSPDNKENFTFPQEMLYEAAQYYISKNNAEQAMLIIENMDVSVKDDEVRILEEKRINSMRISSDMHKPLLILATEKNLVQIIKYLVDHGFDINGEDMHGWTAFMCACSYGYTELVPYFCDNGALVNKRDKWWRTGLHQAAQIGHVDVVRELIRYGAGLSPECDKGLTPLNYAIINKHKEAENILREHGAKCAKVKKMCRVF</sequence>
<dbReference type="SUPFAM" id="SSF48403">
    <property type="entry name" value="Ankyrin repeat"/>
    <property type="match status" value="1"/>
</dbReference>
<evidence type="ECO:0000313" key="4">
    <source>
        <dbReference type="EMBL" id="OMJ67235.1"/>
    </source>
</evidence>
<dbReference type="InterPro" id="IPR002110">
    <property type="entry name" value="Ankyrin_rpt"/>
</dbReference>
<keyword evidence="1" id="KW-0677">Repeat</keyword>
<comment type="caution">
    <text evidence="4">The sequence shown here is derived from an EMBL/GenBank/DDBJ whole genome shotgun (WGS) entry which is preliminary data.</text>
</comment>
<dbReference type="InterPro" id="IPR036770">
    <property type="entry name" value="Ankyrin_rpt-contain_sf"/>
</dbReference>
<dbReference type="Pfam" id="PF12796">
    <property type="entry name" value="Ank_2"/>
    <property type="match status" value="1"/>
</dbReference>
<dbReference type="Proteomes" id="UP000187209">
    <property type="component" value="Unassembled WGS sequence"/>
</dbReference>
<reference evidence="4 5" key="1">
    <citation type="submission" date="2016-11" db="EMBL/GenBank/DDBJ databases">
        <title>The macronuclear genome of Stentor coeruleus: a giant cell with tiny introns.</title>
        <authorList>
            <person name="Slabodnick M."/>
            <person name="Ruby J.G."/>
            <person name="Reiff S.B."/>
            <person name="Swart E.C."/>
            <person name="Gosai S."/>
            <person name="Prabakaran S."/>
            <person name="Witkowska E."/>
            <person name="Larue G.E."/>
            <person name="Fisher S."/>
            <person name="Freeman R.M."/>
            <person name="Gunawardena J."/>
            <person name="Chu W."/>
            <person name="Stover N.A."/>
            <person name="Gregory B.D."/>
            <person name="Nowacki M."/>
            <person name="Derisi J."/>
            <person name="Roy S.W."/>
            <person name="Marshall W.F."/>
            <person name="Sood P."/>
        </authorList>
    </citation>
    <scope>NUCLEOTIDE SEQUENCE [LARGE SCALE GENOMIC DNA]</scope>
    <source>
        <strain evidence="4">WM001</strain>
    </source>
</reference>
<feature type="repeat" description="ANK" evidence="3">
    <location>
        <begin position="526"/>
        <end position="558"/>
    </location>
</feature>
<keyword evidence="5" id="KW-1185">Reference proteome</keyword>
<dbReference type="Pfam" id="PF00023">
    <property type="entry name" value="Ank"/>
    <property type="match status" value="1"/>
</dbReference>
<dbReference type="InterPro" id="IPR032675">
    <property type="entry name" value="LRR_dom_sf"/>
</dbReference>
<dbReference type="PROSITE" id="PS50297">
    <property type="entry name" value="ANK_REP_REGION"/>
    <property type="match status" value="1"/>
</dbReference>
<keyword evidence="2 3" id="KW-0040">ANK repeat</keyword>
<accession>A0A1R2AS00</accession>
<protein>
    <submittedName>
        <fullName evidence="4">Uncharacterized protein</fullName>
    </submittedName>
</protein>
<dbReference type="OrthoDB" id="5948115at2759"/>